<comment type="similarity">
    <text evidence="2">Belongs to the 2H phosphoesterase superfamily. ThpR family.</text>
</comment>
<dbReference type="InterPro" id="IPR009097">
    <property type="entry name" value="Cyclic_Pdiesterase"/>
</dbReference>
<proteinExistence type="inferred from homology"/>
<accession>A0ABM9AJE6</accession>
<comment type="function">
    <text evidence="2">Hydrolyzes RNA 2',3'-cyclic phosphodiester to an RNA 2'-phosphomonoester.</text>
</comment>
<evidence type="ECO:0000256" key="2">
    <source>
        <dbReference type="HAMAP-Rule" id="MF_01940"/>
    </source>
</evidence>
<dbReference type="SUPFAM" id="SSF55144">
    <property type="entry name" value="LigT-like"/>
    <property type="match status" value="1"/>
</dbReference>
<organism evidence="3 4">
    <name type="scientific">Sinobacterium norvegicum</name>
    <dbReference type="NCBI Taxonomy" id="1641715"/>
    <lineage>
        <taxon>Bacteria</taxon>
        <taxon>Pseudomonadati</taxon>
        <taxon>Pseudomonadota</taxon>
        <taxon>Gammaproteobacteria</taxon>
        <taxon>Cellvibrionales</taxon>
        <taxon>Spongiibacteraceae</taxon>
        <taxon>Sinobacterium</taxon>
    </lineage>
</organism>
<keyword evidence="1 2" id="KW-0378">Hydrolase</keyword>
<evidence type="ECO:0000313" key="3">
    <source>
        <dbReference type="EMBL" id="CAH0993198.1"/>
    </source>
</evidence>
<dbReference type="Gene3D" id="3.90.1140.10">
    <property type="entry name" value="Cyclic phosphodiesterase"/>
    <property type="match status" value="1"/>
</dbReference>
<dbReference type="InterPro" id="IPR004175">
    <property type="entry name" value="RNA_CPDase"/>
</dbReference>
<feature type="short sequence motif" description="HXTX 1" evidence="2">
    <location>
        <begin position="39"/>
        <end position="42"/>
    </location>
</feature>
<feature type="active site" description="Proton acceptor" evidence="2">
    <location>
        <position position="123"/>
    </location>
</feature>
<dbReference type="PANTHER" id="PTHR35561:SF1">
    <property type="entry name" value="RNA 2',3'-CYCLIC PHOSPHODIESTERASE"/>
    <property type="match status" value="1"/>
</dbReference>
<evidence type="ECO:0000313" key="4">
    <source>
        <dbReference type="Proteomes" id="UP000838100"/>
    </source>
</evidence>
<feature type="short sequence motif" description="HXTX 2" evidence="2">
    <location>
        <begin position="123"/>
        <end position="126"/>
    </location>
</feature>
<dbReference type="Pfam" id="PF13563">
    <property type="entry name" value="2_5_RNA_ligase2"/>
    <property type="match status" value="1"/>
</dbReference>
<evidence type="ECO:0000256" key="1">
    <source>
        <dbReference type="ARBA" id="ARBA00022801"/>
    </source>
</evidence>
<gene>
    <name evidence="3" type="primary">thpR</name>
    <name evidence="3" type="ORF">SIN8267_03339</name>
</gene>
<dbReference type="EC" id="3.1.4.58" evidence="2"/>
<dbReference type="GO" id="GO:0008664">
    <property type="term" value="F:RNA 2',3'-cyclic 3'-phosphodiesterase activity"/>
    <property type="evidence" value="ECO:0007669"/>
    <property type="project" value="UniProtKB-EC"/>
</dbReference>
<comment type="catalytic activity">
    <reaction evidence="2">
        <text>a 3'-end 2',3'-cyclophospho-ribonucleotide-RNA + H2O = a 3'-end 2'-phospho-ribonucleotide-RNA + H(+)</text>
        <dbReference type="Rhea" id="RHEA:11828"/>
        <dbReference type="Rhea" id="RHEA-COMP:10464"/>
        <dbReference type="Rhea" id="RHEA-COMP:17353"/>
        <dbReference type="ChEBI" id="CHEBI:15377"/>
        <dbReference type="ChEBI" id="CHEBI:15378"/>
        <dbReference type="ChEBI" id="CHEBI:83064"/>
        <dbReference type="ChEBI" id="CHEBI:173113"/>
        <dbReference type="EC" id="3.1.4.58"/>
    </reaction>
</comment>
<name>A0ABM9AJE6_9GAMM</name>
<reference evidence="3" key="1">
    <citation type="submission" date="2021-12" db="EMBL/GenBank/DDBJ databases">
        <authorList>
            <person name="Rodrigo-Torres L."/>
            <person name="Arahal R. D."/>
            <person name="Lucena T."/>
        </authorList>
    </citation>
    <scope>NUCLEOTIDE SEQUENCE</scope>
    <source>
        <strain evidence="3">CECT 8267</strain>
    </source>
</reference>
<dbReference type="RefSeq" id="WP_237445877.1">
    <property type="nucleotide sequence ID" value="NZ_CAKLPX010000005.1"/>
</dbReference>
<dbReference type="PANTHER" id="PTHR35561">
    <property type="entry name" value="RNA 2',3'-CYCLIC PHOSPHODIESTERASE"/>
    <property type="match status" value="1"/>
</dbReference>
<protein>
    <recommendedName>
        <fullName evidence="2">RNA 2',3'-cyclic phosphodiesterase</fullName>
        <shortName evidence="2">RNA 2',3'-CPDase</shortName>
        <ecNumber evidence="2">3.1.4.58</ecNumber>
    </recommendedName>
</protein>
<keyword evidence="4" id="KW-1185">Reference proteome</keyword>
<dbReference type="NCBIfam" id="TIGR02258">
    <property type="entry name" value="2_5_ligase"/>
    <property type="match status" value="1"/>
</dbReference>
<dbReference type="HAMAP" id="MF_01940">
    <property type="entry name" value="RNA_CPDase"/>
    <property type="match status" value="1"/>
</dbReference>
<feature type="active site" description="Proton donor" evidence="2">
    <location>
        <position position="39"/>
    </location>
</feature>
<dbReference type="EMBL" id="CAKLPX010000005">
    <property type="protein sequence ID" value="CAH0993198.1"/>
    <property type="molecule type" value="Genomic_DNA"/>
</dbReference>
<sequence>MRLFIAIPLRPDLAAQLLQAHQQYGDEAVGRWIPQHQLHLTLAFLGEQHSAEPVIEIMKRLESECCFNIDFDANSLAAFTPKILAFEPLSCDPLMGLRQQLTALLTASGLIAECNDGRAFRPHITLLRGRAGDLPLPDEYLDGFSLGVSQLVLYRSEHVNLPDGGCHINYEPLHFSYLSV</sequence>
<dbReference type="Proteomes" id="UP000838100">
    <property type="component" value="Unassembled WGS sequence"/>
</dbReference>
<comment type="caution">
    <text evidence="3">The sequence shown here is derived from an EMBL/GenBank/DDBJ whole genome shotgun (WGS) entry which is preliminary data.</text>
</comment>